<evidence type="ECO:0000256" key="5">
    <source>
        <dbReference type="ARBA" id="ARBA00023040"/>
    </source>
</evidence>
<feature type="domain" description="G-protein coupled receptors family 1 profile" evidence="12">
    <location>
        <begin position="57"/>
        <end position="324"/>
    </location>
</feature>
<dbReference type="Pfam" id="PF00001">
    <property type="entry name" value="7tm_1"/>
    <property type="match status" value="1"/>
</dbReference>
<dbReference type="OrthoDB" id="10015924at2759"/>
<keyword evidence="8" id="KW-0325">Glycoprotein</keyword>
<sequence length="363" mass="40868">MDSYHLPVTSSTDLSNETFISVYNTNNNITEGIPLENRLRHLASATLCLVTIVGFVLNLLILIVIQKILEDRMTIPNVLVRALSVTDLLNCFLSITIPIIAYSYPYILHAQPVCDLSATFLYGLSVASQFIVAVMSIERFLAVIYPFKYHSQVGHNVKKASCFVLGLTLYSTLVALLPVFGLNKNVIHYPNTWCMFDFRDRSPEGRFVVYLGFLNIVVALVVIVVANSAVAMRIRQPKKKIRQQSVKTVCSIQSHETEYSCKESHMQVQFTKLTVSVAVGLTICWLLFAIRILTNQLGVWMDDNIDFIAARLMTFNSVINPLLYIAICKPYRKGCWVILRNIVHYVTCTSVKKLDMTLAEAVA</sequence>
<evidence type="ECO:0000256" key="9">
    <source>
        <dbReference type="ARBA" id="ARBA00023224"/>
    </source>
</evidence>
<feature type="transmembrane region" description="Helical" evidence="11">
    <location>
        <begin position="162"/>
        <end position="182"/>
    </location>
</feature>
<dbReference type="GO" id="GO:0004930">
    <property type="term" value="F:G protein-coupled receptor activity"/>
    <property type="evidence" value="ECO:0007669"/>
    <property type="project" value="UniProtKB-KW"/>
</dbReference>
<dbReference type="KEGG" id="bfo:118422784"/>
<keyword evidence="9 10" id="KW-0807">Transducer</keyword>
<gene>
    <name evidence="14" type="primary">LOC118422784</name>
</gene>
<evidence type="ECO:0000313" key="13">
    <source>
        <dbReference type="Proteomes" id="UP000001554"/>
    </source>
</evidence>
<evidence type="ECO:0000256" key="2">
    <source>
        <dbReference type="ARBA" id="ARBA00022475"/>
    </source>
</evidence>
<feature type="transmembrane region" description="Helical" evidence="11">
    <location>
        <begin position="305"/>
        <end position="327"/>
    </location>
</feature>
<organism evidence="13 14">
    <name type="scientific">Branchiostoma floridae</name>
    <name type="common">Florida lancelet</name>
    <name type="synonym">Amphioxus</name>
    <dbReference type="NCBI Taxonomy" id="7739"/>
    <lineage>
        <taxon>Eukaryota</taxon>
        <taxon>Metazoa</taxon>
        <taxon>Chordata</taxon>
        <taxon>Cephalochordata</taxon>
        <taxon>Leptocardii</taxon>
        <taxon>Amphioxiformes</taxon>
        <taxon>Branchiostomatidae</taxon>
        <taxon>Branchiostoma</taxon>
    </lineage>
</organism>
<evidence type="ECO:0000256" key="8">
    <source>
        <dbReference type="ARBA" id="ARBA00023180"/>
    </source>
</evidence>
<feature type="transmembrane region" description="Helical" evidence="11">
    <location>
        <begin position="42"/>
        <end position="66"/>
    </location>
</feature>
<dbReference type="GO" id="GO:0007204">
    <property type="term" value="P:positive regulation of cytosolic calcium ion concentration"/>
    <property type="evidence" value="ECO:0000318"/>
    <property type="project" value="GO_Central"/>
</dbReference>
<comment type="similarity">
    <text evidence="10">Belongs to the G-protein coupled receptor 1 family.</text>
</comment>
<evidence type="ECO:0000256" key="11">
    <source>
        <dbReference type="SAM" id="Phobius"/>
    </source>
</evidence>
<keyword evidence="4 11" id="KW-1133">Transmembrane helix</keyword>
<dbReference type="PROSITE" id="PS50262">
    <property type="entry name" value="G_PROTEIN_RECEP_F1_2"/>
    <property type="match status" value="1"/>
</dbReference>
<dbReference type="PRINTS" id="PR00237">
    <property type="entry name" value="GPCRRHODOPSN"/>
</dbReference>
<evidence type="ECO:0000313" key="14">
    <source>
        <dbReference type="RefSeq" id="XP_035686433.1"/>
    </source>
</evidence>
<dbReference type="Proteomes" id="UP000001554">
    <property type="component" value="Chromosome 9"/>
</dbReference>
<proteinExistence type="inferred from homology"/>
<dbReference type="PANTHER" id="PTHR11866:SF16">
    <property type="entry name" value="PROSTAGLANDIN E2 RECEPTOR EP4 SUBTYPE-LIKE PROTEIN"/>
    <property type="match status" value="1"/>
</dbReference>
<dbReference type="GO" id="GO:0005886">
    <property type="term" value="C:plasma membrane"/>
    <property type="evidence" value="ECO:0000318"/>
    <property type="project" value="GO_Central"/>
</dbReference>
<keyword evidence="13" id="KW-1185">Reference proteome</keyword>
<evidence type="ECO:0000256" key="3">
    <source>
        <dbReference type="ARBA" id="ARBA00022692"/>
    </source>
</evidence>
<dbReference type="InterPro" id="IPR000276">
    <property type="entry name" value="GPCR_Rhodpsn"/>
</dbReference>
<dbReference type="SUPFAM" id="SSF81321">
    <property type="entry name" value="Family A G protein-coupled receptor-like"/>
    <property type="match status" value="1"/>
</dbReference>
<dbReference type="AlphaFoldDB" id="A0A9J7LQ10"/>
<dbReference type="Gene3D" id="1.20.1070.10">
    <property type="entry name" value="Rhodopsin 7-helix transmembrane proteins"/>
    <property type="match status" value="1"/>
</dbReference>
<accession>A0A9J7LQ10</accession>
<dbReference type="PANTHER" id="PTHR11866">
    <property type="entry name" value="G-PROTEIN COUPLED RECEPTOR FAMILY 1 MEMBER"/>
    <property type="match status" value="1"/>
</dbReference>
<feature type="transmembrane region" description="Helical" evidence="11">
    <location>
        <begin position="207"/>
        <end position="232"/>
    </location>
</feature>
<evidence type="ECO:0000256" key="6">
    <source>
        <dbReference type="ARBA" id="ARBA00023136"/>
    </source>
</evidence>
<comment type="subcellular location">
    <subcellularLocation>
        <location evidence="1">Cell membrane</location>
        <topology evidence="1">Multi-pass membrane protein</topology>
    </subcellularLocation>
</comment>
<feature type="transmembrane region" description="Helical" evidence="11">
    <location>
        <begin position="273"/>
        <end position="293"/>
    </location>
</feature>
<keyword evidence="2" id="KW-1003">Cell membrane</keyword>
<dbReference type="GeneID" id="118422784"/>
<evidence type="ECO:0000256" key="4">
    <source>
        <dbReference type="ARBA" id="ARBA00022989"/>
    </source>
</evidence>
<evidence type="ECO:0000256" key="10">
    <source>
        <dbReference type="RuleBase" id="RU000688"/>
    </source>
</evidence>
<reference evidence="14" key="2">
    <citation type="submission" date="2025-08" db="UniProtKB">
        <authorList>
            <consortium name="RefSeq"/>
        </authorList>
    </citation>
    <scope>IDENTIFICATION</scope>
    <source>
        <strain evidence="14">S238N-H82</strain>
        <tissue evidence="14">Testes</tissue>
    </source>
</reference>
<protein>
    <submittedName>
        <fullName evidence="14">Prostaglandin E2 receptor EP4 subtype-like</fullName>
    </submittedName>
</protein>
<dbReference type="GO" id="GO:0006954">
    <property type="term" value="P:inflammatory response"/>
    <property type="evidence" value="ECO:0000318"/>
    <property type="project" value="GO_Central"/>
</dbReference>
<keyword evidence="7 10" id="KW-0675">Receptor</keyword>
<dbReference type="InterPro" id="IPR017452">
    <property type="entry name" value="GPCR_Rhodpsn_7TM"/>
</dbReference>
<dbReference type="PROSITE" id="PS00237">
    <property type="entry name" value="G_PROTEIN_RECEP_F1_1"/>
    <property type="match status" value="1"/>
</dbReference>
<keyword evidence="3 10" id="KW-0812">Transmembrane</keyword>
<evidence type="ECO:0000256" key="7">
    <source>
        <dbReference type="ARBA" id="ARBA00023170"/>
    </source>
</evidence>
<reference evidence="13" key="1">
    <citation type="journal article" date="2020" name="Nat. Ecol. Evol.">
        <title>Deeply conserved synteny resolves early events in vertebrate evolution.</title>
        <authorList>
            <person name="Simakov O."/>
            <person name="Marletaz F."/>
            <person name="Yue J.X."/>
            <person name="O'Connell B."/>
            <person name="Jenkins J."/>
            <person name="Brandt A."/>
            <person name="Calef R."/>
            <person name="Tung C.H."/>
            <person name="Huang T.K."/>
            <person name="Schmutz J."/>
            <person name="Satoh N."/>
            <person name="Yu J.K."/>
            <person name="Putnam N.H."/>
            <person name="Green R.E."/>
            <person name="Rokhsar D.S."/>
        </authorList>
    </citation>
    <scope>NUCLEOTIDE SEQUENCE [LARGE SCALE GENOMIC DNA]</scope>
    <source>
        <strain evidence="13">S238N-H82</strain>
    </source>
</reference>
<keyword evidence="6 11" id="KW-0472">Membrane</keyword>
<dbReference type="GO" id="GO:0007189">
    <property type="term" value="P:adenylate cyclase-activating G protein-coupled receptor signaling pathway"/>
    <property type="evidence" value="ECO:0000318"/>
    <property type="project" value="GO_Central"/>
</dbReference>
<feature type="transmembrane region" description="Helical" evidence="11">
    <location>
        <begin position="120"/>
        <end position="141"/>
    </location>
</feature>
<dbReference type="InterPro" id="IPR008365">
    <property type="entry name" value="Prostanoid_rcpt"/>
</dbReference>
<feature type="transmembrane region" description="Helical" evidence="11">
    <location>
        <begin position="78"/>
        <end position="100"/>
    </location>
</feature>
<dbReference type="OMA" id="CFINFAS"/>
<evidence type="ECO:0000259" key="12">
    <source>
        <dbReference type="PROSITE" id="PS50262"/>
    </source>
</evidence>
<name>A0A9J7LQ10_BRAFL</name>
<evidence type="ECO:0000256" key="1">
    <source>
        <dbReference type="ARBA" id="ARBA00004651"/>
    </source>
</evidence>
<keyword evidence="5 10" id="KW-0297">G-protein coupled receptor</keyword>
<dbReference type="PRINTS" id="PR01788">
    <property type="entry name" value="PROSTANOIDR"/>
</dbReference>
<dbReference type="RefSeq" id="XP_035686433.1">
    <property type="nucleotide sequence ID" value="XM_035830540.1"/>
</dbReference>